<dbReference type="InterPro" id="IPR050356">
    <property type="entry name" value="SulA_CellDiv_inhibitor"/>
</dbReference>
<dbReference type="CDD" id="cd03468">
    <property type="entry name" value="PolY_like"/>
    <property type="match status" value="1"/>
</dbReference>
<organism evidence="9 10">
    <name type="scientific">Pararhodobacter zhoushanensis</name>
    <dbReference type="NCBI Taxonomy" id="2479545"/>
    <lineage>
        <taxon>Bacteria</taxon>
        <taxon>Pseudomonadati</taxon>
        <taxon>Pseudomonadota</taxon>
        <taxon>Alphaproteobacteria</taxon>
        <taxon>Rhodobacterales</taxon>
        <taxon>Paracoccaceae</taxon>
        <taxon>Pararhodobacter</taxon>
    </lineage>
</organism>
<dbReference type="PANTHER" id="PTHR35369:SF2">
    <property type="entry name" value="BLR3025 PROTEIN"/>
    <property type="match status" value="1"/>
</dbReference>
<dbReference type="InterPro" id="IPR043502">
    <property type="entry name" value="DNA/RNA_pol_sf"/>
</dbReference>
<evidence type="ECO:0000259" key="7">
    <source>
        <dbReference type="Pfam" id="PF00817"/>
    </source>
</evidence>
<feature type="domain" description="UmuC" evidence="7">
    <location>
        <begin position="16"/>
        <end position="149"/>
    </location>
</feature>
<proteinExistence type="inferred from homology"/>
<protein>
    <recommendedName>
        <fullName evidence="3">DNA-directed DNA polymerase</fullName>
        <ecNumber evidence="3">2.7.7.7</ecNumber>
    </recommendedName>
</protein>
<feature type="domain" description="DNA polymerase Y-family little finger" evidence="8">
    <location>
        <begin position="243"/>
        <end position="329"/>
    </location>
</feature>
<name>A0ABT3GTI5_9RHOB</name>
<keyword evidence="10" id="KW-1185">Reference proteome</keyword>
<dbReference type="PANTHER" id="PTHR35369">
    <property type="entry name" value="BLR3025 PROTEIN-RELATED"/>
    <property type="match status" value="1"/>
</dbReference>
<comment type="subunit">
    <text evidence="2">Monomer.</text>
</comment>
<dbReference type="Pfam" id="PF00817">
    <property type="entry name" value="IMS"/>
    <property type="match status" value="1"/>
</dbReference>
<evidence type="ECO:0000313" key="10">
    <source>
        <dbReference type="Proteomes" id="UP001208938"/>
    </source>
</evidence>
<accession>A0ABT3GTI5</accession>
<dbReference type="Gene3D" id="3.30.70.270">
    <property type="match status" value="1"/>
</dbReference>
<dbReference type="SUPFAM" id="SSF56672">
    <property type="entry name" value="DNA/RNA polymerases"/>
    <property type="match status" value="1"/>
</dbReference>
<evidence type="ECO:0000313" key="9">
    <source>
        <dbReference type="EMBL" id="MCW1930840.1"/>
    </source>
</evidence>
<dbReference type="InterPro" id="IPR043128">
    <property type="entry name" value="Rev_trsase/Diguanyl_cyclase"/>
</dbReference>
<dbReference type="Gene3D" id="3.40.1170.60">
    <property type="match status" value="1"/>
</dbReference>
<dbReference type="Pfam" id="PF11799">
    <property type="entry name" value="IMS_C"/>
    <property type="match status" value="1"/>
</dbReference>
<dbReference type="EC" id="2.7.7.7" evidence="3"/>
<evidence type="ECO:0000256" key="6">
    <source>
        <dbReference type="ARBA" id="ARBA00049244"/>
    </source>
</evidence>
<comment type="function">
    <text evidence="5">Poorly processive, error-prone DNA polymerase involved in untargeted mutagenesis. Copies undamaged DNA at stalled replication forks, which arise in vivo from mismatched or misaligned primer ends. These misaligned primers can be extended by PolIV. Exhibits no 3'-5' exonuclease (proofreading) activity. May be involved in translesional synthesis, in conjunction with the beta clamp from PolIII.</text>
</comment>
<dbReference type="RefSeq" id="WP_264504012.1">
    <property type="nucleotide sequence ID" value="NZ_JAPDFL010000001.1"/>
</dbReference>
<evidence type="ECO:0000256" key="4">
    <source>
        <dbReference type="ARBA" id="ARBA00022763"/>
    </source>
</evidence>
<evidence type="ECO:0000256" key="5">
    <source>
        <dbReference type="ARBA" id="ARBA00025589"/>
    </source>
</evidence>
<evidence type="ECO:0000256" key="1">
    <source>
        <dbReference type="ARBA" id="ARBA00010945"/>
    </source>
</evidence>
<evidence type="ECO:0000256" key="2">
    <source>
        <dbReference type="ARBA" id="ARBA00011245"/>
    </source>
</evidence>
<reference evidence="9 10" key="1">
    <citation type="submission" date="2022-10" db="EMBL/GenBank/DDBJ databases">
        <title>Pararhodobacter sp. nov., isolated from marine algae.</title>
        <authorList>
            <person name="Choi B.J."/>
            <person name="Kim J.M."/>
            <person name="Lee J.K."/>
            <person name="Choi D.G."/>
            <person name="Jeon C.O."/>
        </authorList>
    </citation>
    <scope>NUCLEOTIDE SEQUENCE [LARGE SCALE GENOMIC DNA]</scope>
    <source>
        <strain evidence="9 10">ZQ420</strain>
    </source>
</reference>
<dbReference type="EMBL" id="JAPDFL010000001">
    <property type="protein sequence ID" value="MCW1930840.1"/>
    <property type="molecule type" value="Genomic_DNA"/>
</dbReference>
<dbReference type="Proteomes" id="UP001208938">
    <property type="component" value="Unassembled WGS sequence"/>
</dbReference>
<dbReference type="InterPro" id="IPR001126">
    <property type="entry name" value="UmuC"/>
</dbReference>
<comment type="catalytic activity">
    <reaction evidence="6">
        <text>DNA(n) + a 2'-deoxyribonucleoside 5'-triphosphate = DNA(n+1) + diphosphate</text>
        <dbReference type="Rhea" id="RHEA:22508"/>
        <dbReference type="Rhea" id="RHEA-COMP:17339"/>
        <dbReference type="Rhea" id="RHEA-COMP:17340"/>
        <dbReference type="ChEBI" id="CHEBI:33019"/>
        <dbReference type="ChEBI" id="CHEBI:61560"/>
        <dbReference type="ChEBI" id="CHEBI:173112"/>
        <dbReference type="EC" id="2.7.7.7"/>
    </reaction>
</comment>
<evidence type="ECO:0000259" key="8">
    <source>
        <dbReference type="Pfam" id="PF11799"/>
    </source>
</evidence>
<gene>
    <name evidence="9" type="ORF">OKW52_00780</name>
</gene>
<dbReference type="InterPro" id="IPR017961">
    <property type="entry name" value="DNA_pol_Y-fam_little_finger"/>
</dbReference>
<sequence>MDTRILSLFLPRLASNVHQRREKALKTPFALIARQGRGDVLACLSLSAEALGVRRGQSLSEARTLLPTLTTRPYDPEWPLKALNGLRRWALRYAPWIAVDGSDGLAIDLTGAAHLGGGEAALVQDMRARLADMGFETRVAVAPTRGAAWGLARHAPASVTLAAEAREAIATLPLAALRLPAEICLPLSRLGIRQVQDLARAPRATLARRFGGDLLLRYDQAIGAVGEPVAAPPEDAPYAIRLNLPEPIGLATDVMAGLERLLVRLCARLSAEDHGARRLHLELQRSDGTRAEAEIALARPMRDAPAMAALFARAIEALDAGFGFDALRLTAPLVESLPPAQVTGTQGAGARGTTDSDALADLMTRLGNRLGLEALTRFLPADSHIPERGFQIAAAAYTEAPGPAAWPPGPDRPLVLFPPEPLIGLRGSAPPQRFRWRRRALTAARTTGPERLTPEWWLDDPGWRSGVRDYWRIDTAEGPRLWLFFTPQDPGWWVQGEFA</sequence>
<evidence type="ECO:0000256" key="3">
    <source>
        <dbReference type="ARBA" id="ARBA00012417"/>
    </source>
</evidence>
<comment type="similarity">
    <text evidence="1">Belongs to the DNA polymerase type-Y family.</text>
</comment>
<comment type="caution">
    <text evidence="9">The sequence shown here is derived from an EMBL/GenBank/DDBJ whole genome shotgun (WGS) entry which is preliminary data.</text>
</comment>
<keyword evidence="4" id="KW-0227">DNA damage</keyword>